<keyword evidence="3" id="KW-1185">Reference proteome</keyword>
<keyword evidence="1" id="KW-1133">Transmembrane helix</keyword>
<protein>
    <submittedName>
        <fullName evidence="2">Uncharacterized protein</fullName>
    </submittedName>
</protein>
<accession>A0A1V0N5M1</accession>
<feature type="transmembrane region" description="Helical" evidence="1">
    <location>
        <begin position="259"/>
        <end position="279"/>
    </location>
</feature>
<name>A0A1V0N5M1_9ARCH</name>
<organism evidence="2 3">
    <name type="scientific">Ferroplasma acidiphilum</name>
    <dbReference type="NCBI Taxonomy" id="74969"/>
    <lineage>
        <taxon>Archaea</taxon>
        <taxon>Methanobacteriati</taxon>
        <taxon>Thermoplasmatota</taxon>
        <taxon>Thermoplasmata</taxon>
        <taxon>Thermoplasmatales</taxon>
        <taxon>Ferroplasmaceae</taxon>
        <taxon>Ferroplasma</taxon>
    </lineage>
</organism>
<keyword evidence="1" id="KW-0472">Membrane</keyword>
<dbReference type="EMBL" id="CP015363">
    <property type="protein sequence ID" value="ARD85417.1"/>
    <property type="molecule type" value="Genomic_DNA"/>
</dbReference>
<gene>
    <name evidence="2" type="ORF">FAD_1570</name>
</gene>
<keyword evidence="1" id="KW-0812">Transmembrane</keyword>
<dbReference type="KEGG" id="fai:FAD_1570"/>
<evidence type="ECO:0000313" key="2">
    <source>
        <dbReference type="EMBL" id="ARD85417.1"/>
    </source>
</evidence>
<dbReference type="AlphaFoldDB" id="A0A1V0N5M1"/>
<sequence length="283" mass="30251">MITVNRKSLLIVATVITAALMIGMPLSAAASPGNTPAYLASGSSMNYICSTSGYAYSQEYSHSNGIGKTTISNSTTGPATYYYNVSVSSSNNTVANITVPTSNGMSSYTNVPISDAKYMVPTYVSNSSKSVTVLIPMSGGNFNGLYGNYNYTVNYSKTINFSYYKTAFGTVKATEYVISEHEIVNQATPSTAASYKNITGTIYINSATNVILGLNINVYDMHVKSGTTPLNETYTSTGYTYTIDLSSTNVVPVHTELTGAYIGIGVAIVLLGITLYYFYGRKH</sequence>
<reference evidence="2 3" key="1">
    <citation type="submission" date="2011-10" db="EMBL/GenBank/DDBJ databases">
        <title>Metabolic and evolutionary patterns in the extreme acidophile Ferroplasma acidiphilum.</title>
        <authorList>
            <person name="Golyshina O.V."/>
            <person name="Kozyavkin S.A."/>
            <person name="Tatusov R.L."/>
            <person name="Slesarev A.I."/>
            <person name="Golyshin P.N."/>
        </authorList>
    </citation>
    <scope>NUCLEOTIDE SEQUENCE [LARGE SCALE GENOMIC DNA]</scope>
    <source>
        <strain evidence="3">Y</strain>
    </source>
</reference>
<proteinExistence type="predicted"/>
<evidence type="ECO:0000313" key="3">
    <source>
        <dbReference type="Proteomes" id="UP000192050"/>
    </source>
</evidence>
<dbReference type="GeneID" id="84218164"/>
<evidence type="ECO:0000256" key="1">
    <source>
        <dbReference type="SAM" id="Phobius"/>
    </source>
</evidence>
<dbReference type="Proteomes" id="UP000192050">
    <property type="component" value="Chromosome"/>
</dbReference>
<dbReference type="RefSeq" id="WP_081142957.1">
    <property type="nucleotide sequence ID" value="NZ_CP015363.1"/>
</dbReference>